<dbReference type="GO" id="GO:0005737">
    <property type="term" value="C:cytoplasm"/>
    <property type="evidence" value="ECO:0007669"/>
    <property type="project" value="UniProtKB-SubCell"/>
</dbReference>
<comment type="PTM">
    <text evidence="4">Methylated by PrmC. Methylation increases the termination efficiency of RF2.</text>
</comment>
<sequence length="343" mass="38559">MENRMGDPSLWKDPKAAAELAQRASELRRVLEELQSLGQKLDELRSLVALAGEQAGVLDSEIEAERRALEEELDKLELRALLSDPLDPRNAIVSIHAGAGGTDACDWASMLLRMYTKYAERRGYRVEMVDIQPGEEAGISRATLRVSGPYAYGYLKGERGVHRLVRISPFNAQGKRQTSFASVDVVAEVEEEVEVEIREEDLRIEVFRSSGHGGQGVNTTDSAVRITHLPTGIVVRCQNERSQLQNRTTALRILRARLYALEQERLRAEKERLYGEKGEIAWGRQIRSYVLHPYELVKDLRTGYETGMVREVLDGQLDPLVQSFLRAGRVSSSLFSSKKPPVE</sequence>
<evidence type="ECO:0000256" key="2">
    <source>
        <dbReference type="ARBA" id="ARBA00022481"/>
    </source>
</evidence>
<proteinExistence type="inferred from homology"/>
<dbReference type="Gene3D" id="3.30.70.1660">
    <property type="match status" value="1"/>
</dbReference>
<dbReference type="InterPro" id="IPR005139">
    <property type="entry name" value="PCRF"/>
</dbReference>
<keyword evidence="6" id="KW-0175">Coiled coil</keyword>
<comment type="caution">
    <text evidence="8">The sequence shown here is derived from an EMBL/GenBank/DDBJ whole genome shotgun (WGS) entry which is preliminary data.</text>
</comment>
<dbReference type="PANTHER" id="PTHR43116:SF3">
    <property type="entry name" value="CLASS I PEPTIDE CHAIN RELEASE FACTOR"/>
    <property type="match status" value="1"/>
</dbReference>
<name>A0A8J2BLP0_9BACT</name>
<keyword evidence="9" id="KW-1185">Reference proteome</keyword>
<evidence type="ECO:0000256" key="6">
    <source>
        <dbReference type="SAM" id="Coils"/>
    </source>
</evidence>
<dbReference type="NCBIfam" id="TIGR00020">
    <property type="entry name" value="prfB"/>
    <property type="match status" value="1"/>
</dbReference>
<evidence type="ECO:0000256" key="5">
    <source>
        <dbReference type="NCBIfam" id="TIGR00020"/>
    </source>
</evidence>
<dbReference type="FunFam" id="3.30.160.20:FF:000010">
    <property type="entry name" value="Peptide chain release factor 2"/>
    <property type="match status" value="1"/>
</dbReference>
<dbReference type="Gene3D" id="1.20.58.410">
    <property type="entry name" value="Release factor"/>
    <property type="match status" value="1"/>
</dbReference>
<gene>
    <name evidence="4 8" type="primary">prfB</name>
    <name evidence="8" type="ORF">MPNT_10202</name>
</gene>
<dbReference type="InterPro" id="IPR000352">
    <property type="entry name" value="Pep_chain_release_fac_I"/>
</dbReference>
<dbReference type="AlphaFoldDB" id="A0A8J2BLP0"/>
<dbReference type="Pfam" id="PF00472">
    <property type="entry name" value="RF-1"/>
    <property type="match status" value="1"/>
</dbReference>
<reference evidence="8" key="1">
    <citation type="submission" date="2021-02" db="EMBL/GenBank/DDBJ databases">
        <authorList>
            <person name="Cremers G."/>
            <person name="Picone N."/>
        </authorList>
    </citation>
    <scope>NUCLEOTIDE SEQUENCE</scope>
    <source>
        <strain evidence="8">PQ17</strain>
    </source>
</reference>
<dbReference type="Proteomes" id="UP000663859">
    <property type="component" value="Unassembled WGS sequence"/>
</dbReference>
<protein>
    <recommendedName>
        <fullName evidence="4 5">Peptide chain release factor 2</fullName>
        <shortName evidence="4">RF-2</shortName>
    </recommendedName>
</protein>
<evidence type="ECO:0000256" key="1">
    <source>
        <dbReference type="ARBA" id="ARBA00010835"/>
    </source>
</evidence>
<dbReference type="SMART" id="SM00937">
    <property type="entry name" value="PCRF"/>
    <property type="match status" value="1"/>
</dbReference>
<feature type="domain" description="Prokaryotic-type class I peptide chain release factors" evidence="7">
    <location>
        <begin position="208"/>
        <end position="224"/>
    </location>
</feature>
<dbReference type="SUPFAM" id="SSF75620">
    <property type="entry name" value="Release factor"/>
    <property type="match status" value="1"/>
</dbReference>
<keyword evidence="2 4" id="KW-0488">Methylation</keyword>
<keyword evidence="4" id="KW-0963">Cytoplasm</keyword>
<dbReference type="GO" id="GO:0016149">
    <property type="term" value="F:translation release factor activity, codon specific"/>
    <property type="evidence" value="ECO:0007669"/>
    <property type="project" value="UniProtKB-UniRule"/>
</dbReference>
<comment type="function">
    <text evidence="4">Peptide chain release factor 2 directs the termination of translation in response to the peptide chain termination codons UGA and UAA.</text>
</comment>
<dbReference type="InterPro" id="IPR045853">
    <property type="entry name" value="Pep_chain_release_fac_I_sf"/>
</dbReference>
<organism evidence="8 9">
    <name type="scientific">Candidatus Methylacidithermus pantelleriae</name>
    <dbReference type="NCBI Taxonomy" id="2744239"/>
    <lineage>
        <taxon>Bacteria</taxon>
        <taxon>Pseudomonadati</taxon>
        <taxon>Verrucomicrobiota</taxon>
        <taxon>Methylacidiphilae</taxon>
        <taxon>Methylacidiphilales</taxon>
        <taxon>Methylacidiphilaceae</taxon>
        <taxon>Candidatus Methylacidithermus</taxon>
    </lineage>
</organism>
<evidence type="ECO:0000256" key="3">
    <source>
        <dbReference type="ARBA" id="ARBA00022917"/>
    </source>
</evidence>
<dbReference type="PROSITE" id="PS00745">
    <property type="entry name" value="RF_PROK_I"/>
    <property type="match status" value="1"/>
</dbReference>
<feature type="coiled-coil region" evidence="6">
    <location>
        <begin position="17"/>
        <end position="79"/>
    </location>
</feature>
<dbReference type="Pfam" id="PF03462">
    <property type="entry name" value="PCRF"/>
    <property type="match status" value="1"/>
</dbReference>
<dbReference type="PANTHER" id="PTHR43116">
    <property type="entry name" value="PEPTIDE CHAIN RELEASE FACTOR 2"/>
    <property type="match status" value="1"/>
</dbReference>
<comment type="similarity">
    <text evidence="1 4">Belongs to the prokaryotic/mitochondrial release factor family.</text>
</comment>
<dbReference type="Gene3D" id="3.30.160.20">
    <property type="match status" value="1"/>
</dbReference>
<evidence type="ECO:0000313" key="8">
    <source>
        <dbReference type="EMBL" id="CAF0689378.1"/>
    </source>
</evidence>
<dbReference type="InterPro" id="IPR004374">
    <property type="entry name" value="PrfB"/>
</dbReference>
<dbReference type="HAMAP" id="MF_00094">
    <property type="entry name" value="Rel_fac_2"/>
    <property type="match status" value="1"/>
</dbReference>
<evidence type="ECO:0000313" key="9">
    <source>
        <dbReference type="Proteomes" id="UP000663859"/>
    </source>
</evidence>
<dbReference type="EMBL" id="CAJNOB010000001">
    <property type="protein sequence ID" value="CAF0689378.1"/>
    <property type="molecule type" value="Genomic_DNA"/>
</dbReference>
<keyword evidence="3 4" id="KW-0648">Protein biosynthesis</keyword>
<feature type="modified residue" description="N5-methylglutamine" evidence="4">
    <location>
        <position position="215"/>
    </location>
</feature>
<evidence type="ECO:0000256" key="4">
    <source>
        <dbReference type="HAMAP-Rule" id="MF_00094"/>
    </source>
</evidence>
<evidence type="ECO:0000259" key="7">
    <source>
        <dbReference type="PROSITE" id="PS00745"/>
    </source>
</evidence>
<comment type="subcellular location">
    <subcellularLocation>
        <location evidence="4">Cytoplasm</location>
    </subcellularLocation>
</comment>
<accession>A0A8J2BLP0</accession>